<name>A0ABS9HP13_9CORY</name>
<dbReference type="EMBL" id="JAKJKU010000004">
    <property type="protein sequence ID" value="MCF6774600.1"/>
    <property type="molecule type" value="Genomic_DNA"/>
</dbReference>
<dbReference type="Proteomes" id="UP001200604">
    <property type="component" value="Unassembled WGS sequence"/>
</dbReference>
<comment type="caution">
    <text evidence="2">The sequence shown here is derived from an EMBL/GenBank/DDBJ whole genome shotgun (WGS) entry which is preliminary data.</text>
</comment>
<dbReference type="RefSeq" id="WP_197416796.1">
    <property type="nucleotide sequence ID" value="NZ_JAGSOA010000003.1"/>
</dbReference>
<dbReference type="InterPro" id="IPR011664">
    <property type="entry name" value="Abi_system_AbiD/AbiF-like"/>
</dbReference>
<reference evidence="2 3" key="1">
    <citation type="submission" date="2022-01" db="EMBL/GenBank/DDBJ databases">
        <title>Identification and Characterization of Corynebacterium sp.</title>
        <authorList>
            <person name="Luo Q."/>
            <person name="Qu P."/>
            <person name="Chen Q."/>
        </authorList>
    </citation>
    <scope>NUCLEOTIDE SEQUENCE [LARGE SCALE GENOMIC DNA]</scope>
    <source>
        <strain evidence="2 3">MC-12</strain>
    </source>
</reference>
<protein>
    <submittedName>
        <fullName evidence="2">Abi family protein</fullName>
    </submittedName>
</protein>
<keyword evidence="3" id="KW-1185">Reference proteome</keyword>
<gene>
    <name evidence="2" type="ORF">L3H44_09320</name>
</gene>
<organism evidence="2 3">
    <name type="scientific">Corynebacterium parakroppenstedtii</name>
    <dbReference type="NCBI Taxonomy" id="2828363"/>
    <lineage>
        <taxon>Bacteria</taxon>
        <taxon>Bacillati</taxon>
        <taxon>Actinomycetota</taxon>
        <taxon>Actinomycetes</taxon>
        <taxon>Mycobacteriales</taxon>
        <taxon>Corynebacteriaceae</taxon>
        <taxon>Corynebacterium</taxon>
    </lineage>
</organism>
<feature type="region of interest" description="Disordered" evidence="1">
    <location>
        <begin position="300"/>
        <end position="326"/>
    </location>
</feature>
<proteinExistence type="predicted"/>
<evidence type="ECO:0000313" key="3">
    <source>
        <dbReference type="Proteomes" id="UP001200604"/>
    </source>
</evidence>
<evidence type="ECO:0000313" key="2">
    <source>
        <dbReference type="EMBL" id="MCF6774600.1"/>
    </source>
</evidence>
<sequence>MTGVFRFAEAYPVPKNWLSYDQQVELLRQRGMHIDDTTAAAEYLAKVNYYRFSGYFRYWQHDPARGDNQFFEGTSFETIRALYDAEQELVSVCNELLHPLELLLRTRFAYSYGRLVGVTGMFARGVGFTQSPHPNAERVEEHALSNLDRSKEAFVAHYRDDIKQGHNYKPEAYDRMPIWVAVEAFSFGSLSRLIEASSASGVLDDIADSMNTSRKLLPGQVKSFVYLRNRIAHCAQLWNHRVLDVPGLQPKTTRRIKRVYRKFSDHSIYKVLVALDDVATRSEISTSWLADTIEPILNKHPLPAKGITEPGRYDQGRRPDRPGGDQ</sequence>
<feature type="compositionally biased region" description="Basic and acidic residues" evidence="1">
    <location>
        <begin position="311"/>
        <end position="326"/>
    </location>
</feature>
<evidence type="ECO:0000256" key="1">
    <source>
        <dbReference type="SAM" id="MobiDB-lite"/>
    </source>
</evidence>
<accession>A0ABS9HP13</accession>
<dbReference type="GeneID" id="92727615"/>
<dbReference type="Pfam" id="PF07751">
    <property type="entry name" value="Abi_2"/>
    <property type="match status" value="1"/>
</dbReference>